<dbReference type="AlphaFoldDB" id="T0JZL3"/>
<dbReference type="Gene3D" id="3.40.50.10540">
    <property type="entry name" value="Crotonobetainyl-coa:carnitine coa-transferase, domain 1"/>
    <property type="match status" value="3"/>
</dbReference>
<dbReference type="STRING" id="1346791.M529_23080"/>
<dbReference type="EMBL" id="AUWY01000136">
    <property type="protein sequence ID" value="EQB29664.1"/>
    <property type="molecule type" value="Genomic_DNA"/>
</dbReference>
<sequence length="826" mass="89907">MIGYGEGFLKPYRVIDLTDHRGLLAGHMLAQMGADVVQVEPEGGNIARQLPPFAPDWPEGEQSLFWATYTAGKRSIVADPEGDGALWERLLRSADILIESYTPREGRPFWLDPGALAERHPHLVHVSITPFGLEGPKHDWQDSEITLWAAGGPLWLTRGHDDRPLRISVPQAYLHAGATAVSAALIALTDRSRTGRGQHLDLAVVQTLPQCTLGAVLAEGVGHADFVPRRKAGDEHVVDLSGSGSITRKSKWMVSDGLAEMHLGIGPAAGPASNKLMTWMRDEGWFHPIFSDWDWSRLHEKIISREVSEADLDAVRAWVQSFLTARHKDELVGVAIERGVRIAPILTVADLAESAQFAARGFIETIDGPFGSYRMPGAFARGCPEGFVWPRPAPRLGEHDAEVRDEWLAGSRSPPSSAEAGDAIGRPLGKLKVLDLAWVVAGPLIGRTLADFGATVVRVESSRRVETARVMGPFPGGRYDVQQSALFETCNAGKLGLSLDLSKDAARDVVRDLVRWADVLVESFTPGQMAKWNLSYEELRAINPGLVMVSTSLSGQDGPNARYSGYGNHGAALSGFQYIVGAPDGPLVGPYGPYTDFVAPRFGLAVLLAALDYRRRTGKGCYLEVSQVEAGVQFLAPQIAAFSVTGEIQGAVGNRDALMAPHGVFRAAGDDQWIALAVENDGQWRDLAGLMGGEGLERDQRFATVQARREHLEEVEAIVEEWTASRDVQWLEESLRQCGIPAHRVQSIYGMDAVPQMRGREHLVRIAHPLSGVAMIEAAPFRLSRTPAHYDVCAPPYGRNNDRVLRGILGYGEDRLDALAAADVLL</sequence>
<comment type="caution">
    <text evidence="2">The sequence shown here is derived from an EMBL/GenBank/DDBJ whole genome shotgun (WGS) entry which is preliminary data.</text>
</comment>
<keyword evidence="1" id="KW-0808">Transferase</keyword>
<dbReference type="PANTHER" id="PTHR48207:SF3">
    <property type="entry name" value="SUCCINATE--HYDROXYMETHYLGLUTARATE COA-TRANSFERASE"/>
    <property type="match status" value="1"/>
</dbReference>
<dbReference type="Gene3D" id="3.30.1540.10">
    <property type="entry name" value="formyl-coa transferase, domain 3"/>
    <property type="match status" value="1"/>
</dbReference>
<name>T0JZL3_9SPHN</name>
<keyword evidence="3" id="KW-1185">Reference proteome</keyword>
<proteinExistence type="predicted"/>
<dbReference type="InterPro" id="IPR003673">
    <property type="entry name" value="CoA-Trfase_fam_III"/>
</dbReference>
<organism evidence="2 3">
    <name type="scientific">Sphingobium ummariense RL-3</name>
    <dbReference type="NCBI Taxonomy" id="1346791"/>
    <lineage>
        <taxon>Bacteria</taxon>
        <taxon>Pseudomonadati</taxon>
        <taxon>Pseudomonadota</taxon>
        <taxon>Alphaproteobacteria</taxon>
        <taxon>Sphingomonadales</taxon>
        <taxon>Sphingomonadaceae</taxon>
        <taxon>Sphingobium</taxon>
    </lineage>
</organism>
<dbReference type="PATRIC" id="fig|1346791.3.peg.4456"/>
<gene>
    <name evidence="2" type="ORF">M529_23080</name>
</gene>
<dbReference type="eggNOG" id="COG1804">
    <property type="taxonomic scope" value="Bacteria"/>
</dbReference>
<dbReference type="Pfam" id="PF02515">
    <property type="entry name" value="CoA_transf_3"/>
    <property type="match status" value="2"/>
</dbReference>
<protein>
    <recommendedName>
        <fullName evidence="4">CoA transferase</fullName>
    </recommendedName>
</protein>
<dbReference type="InterPro" id="IPR050483">
    <property type="entry name" value="CoA-transferase_III_domain"/>
</dbReference>
<dbReference type="SUPFAM" id="SSF89796">
    <property type="entry name" value="CoA-transferase family III (CaiB/BaiF)"/>
    <property type="match status" value="2"/>
</dbReference>
<dbReference type="InterPro" id="IPR044855">
    <property type="entry name" value="CoA-Trfase_III_dom3_sf"/>
</dbReference>
<dbReference type="GO" id="GO:0008410">
    <property type="term" value="F:CoA-transferase activity"/>
    <property type="evidence" value="ECO:0007669"/>
    <property type="project" value="TreeGrafter"/>
</dbReference>
<dbReference type="InterPro" id="IPR023606">
    <property type="entry name" value="CoA-Trfase_III_dom_1_sf"/>
</dbReference>
<evidence type="ECO:0000256" key="1">
    <source>
        <dbReference type="ARBA" id="ARBA00022679"/>
    </source>
</evidence>
<dbReference type="RefSeq" id="WP_021320064.1">
    <property type="nucleotide sequence ID" value="NZ_AUWY01000136.1"/>
</dbReference>
<evidence type="ECO:0000313" key="2">
    <source>
        <dbReference type="EMBL" id="EQB29664.1"/>
    </source>
</evidence>
<accession>T0JZL3</accession>
<evidence type="ECO:0000313" key="3">
    <source>
        <dbReference type="Proteomes" id="UP000015523"/>
    </source>
</evidence>
<dbReference type="PANTHER" id="PTHR48207">
    <property type="entry name" value="SUCCINATE--HYDROXYMETHYLGLUTARATE COA-TRANSFERASE"/>
    <property type="match status" value="1"/>
</dbReference>
<dbReference type="Proteomes" id="UP000015523">
    <property type="component" value="Unassembled WGS sequence"/>
</dbReference>
<evidence type="ECO:0008006" key="4">
    <source>
        <dbReference type="Google" id="ProtNLM"/>
    </source>
</evidence>
<reference evidence="2 3" key="1">
    <citation type="journal article" date="2013" name="Genome Announc.">
        <title>Draft Genome Sequence of Sphingobium ummariense Strain RL-3, a Hexachlorocyclohexane-Degrading Bacterium.</title>
        <authorList>
            <person name="Kohli P."/>
            <person name="Dua A."/>
            <person name="Sangwan N."/>
            <person name="Oldach P."/>
            <person name="Khurana J.P."/>
            <person name="Lal R."/>
        </authorList>
    </citation>
    <scope>NUCLEOTIDE SEQUENCE [LARGE SCALE GENOMIC DNA]</scope>
    <source>
        <strain evidence="2 3">RL-3</strain>
    </source>
</reference>